<dbReference type="Gene3D" id="1.25.10.10">
    <property type="entry name" value="Leucine-rich Repeat Variant"/>
    <property type="match status" value="1"/>
</dbReference>
<dbReference type="SUPFAM" id="SSF48371">
    <property type="entry name" value="ARM repeat"/>
    <property type="match status" value="1"/>
</dbReference>
<feature type="domain" description="Importin N-terminal" evidence="5">
    <location>
        <begin position="26"/>
        <end position="98"/>
    </location>
</feature>
<dbReference type="Pfam" id="PF03810">
    <property type="entry name" value="IBN_N"/>
    <property type="match status" value="1"/>
</dbReference>
<comment type="caution">
    <text evidence="6">The sequence shown here is derived from an EMBL/GenBank/DDBJ whole genome shotgun (WGS) entry which is preliminary data.</text>
</comment>
<name>A0ABR2X1D1_9FUNG</name>
<gene>
    <name evidence="6" type="ORF">K7432_002546</name>
</gene>
<evidence type="ECO:0000256" key="4">
    <source>
        <dbReference type="ARBA" id="ARBA00023242"/>
    </source>
</evidence>
<evidence type="ECO:0000313" key="6">
    <source>
        <dbReference type="EMBL" id="KAK9767575.1"/>
    </source>
</evidence>
<dbReference type="InterPro" id="IPR058669">
    <property type="entry name" value="TPR_IPO7/11-like"/>
</dbReference>
<keyword evidence="3" id="KW-0813">Transport</keyword>
<organism evidence="6 7">
    <name type="scientific">Basidiobolus ranarum</name>
    <dbReference type="NCBI Taxonomy" id="34480"/>
    <lineage>
        <taxon>Eukaryota</taxon>
        <taxon>Fungi</taxon>
        <taxon>Fungi incertae sedis</taxon>
        <taxon>Zoopagomycota</taxon>
        <taxon>Entomophthoromycotina</taxon>
        <taxon>Basidiobolomycetes</taxon>
        <taxon>Basidiobolales</taxon>
        <taxon>Basidiobolaceae</taxon>
        <taxon>Basidiobolus</taxon>
    </lineage>
</organism>
<dbReference type="Pfam" id="PF25758">
    <property type="entry name" value="TPR_IPO11"/>
    <property type="match status" value="1"/>
</dbReference>
<keyword evidence="4" id="KW-0539">Nucleus</keyword>
<comment type="similarity">
    <text evidence="2">Belongs to the importin beta family.</text>
</comment>
<evidence type="ECO:0000256" key="3">
    <source>
        <dbReference type="ARBA" id="ARBA00022448"/>
    </source>
</evidence>
<evidence type="ECO:0000313" key="7">
    <source>
        <dbReference type="Proteomes" id="UP001479436"/>
    </source>
</evidence>
<dbReference type="SMART" id="SM00913">
    <property type="entry name" value="IBN_N"/>
    <property type="match status" value="1"/>
</dbReference>
<reference evidence="6 7" key="1">
    <citation type="submission" date="2023-04" db="EMBL/GenBank/DDBJ databases">
        <title>Genome of Basidiobolus ranarum AG-B5.</title>
        <authorList>
            <person name="Stajich J.E."/>
            <person name="Carter-House D."/>
            <person name="Gryganskyi A."/>
        </authorList>
    </citation>
    <scope>NUCLEOTIDE SEQUENCE [LARGE SCALE GENOMIC DNA]</scope>
    <source>
        <strain evidence="6 7">AG-B5</strain>
    </source>
</reference>
<proteinExistence type="inferred from homology"/>
<dbReference type="PANTHER" id="PTHR10997:SF7">
    <property type="entry name" value="IMPORTIN-11"/>
    <property type="match status" value="1"/>
</dbReference>
<evidence type="ECO:0000259" key="5">
    <source>
        <dbReference type="PROSITE" id="PS50166"/>
    </source>
</evidence>
<comment type="subcellular location">
    <subcellularLocation>
        <location evidence="1">Nucleus</location>
    </subcellularLocation>
</comment>
<evidence type="ECO:0000256" key="1">
    <source>
        <dbReference type="ARBA" id="ARBA00004123"/>
    </source>
</evidence>
<dbReference type="Proteomes" id="UP001479436">
    <property type="component" value="Unassembled WGS sequence"/>
</dbReference>
<dbReference type="InterPro" id="IPR001494">
    <property type="entry name" value="Importin-beta_N"/>
</dbReference>
<dbReference type="PROSITE" id="PS50166">
    <property type="entry name" value="IMPORTIN_B_NT"/>
    <property type="match status" value="1"/>
</dbReference>
<dbReference type="EMBL" id="JASJQH010000069">
    <property type="protein sequence ID" value="KAK9767575.1"/>
    <property type="molecule type" value="Genomic_DNA"/>
</dbReference>
<sequence length="994" mass="113815">MSTPKEQLLAALTEIASQVPERLKPAEAQLKQWETSPDFHVTLQEIFYDKSLDLSIRWLSIIYLKNGIDRYWRKTARNAILPEEKSKIRDRILLSFDEPHKQLAIQSAVLTSKIARFDVPDEWPNLLHTLLRIIQESTSVVENPLSRVVQQNTLYTLHLVVKALCSRTLSKSRRMLESVSPELFRHIANIYIQHTDTLFSLAASSTINPQDLSNVLEHSLVSLKCLRRLVVHGFKDINASEETKTFYVLLIRNLAKYLALRNTAYIHGTESQVFTLLSSHVTLVGKVYLDIQKFHPVPFVLADGFVDVIKYYWDVLISEGARVSKINDVLESSQPPPFEKFLIQGLLLIKNIVKNIAYSSHGGAQDSEVARVRAVLDGNVLTPSFVTQFAELLITNYILLKKEDLELWDSEPEEWISEEEADHWEFHLRSCAEKVFMDLFSQYRQTLTPVLLNSLGSVSEGNVDDMNRLLLKDAVYCSIGLAAHDLYDALDFDRWLVERLNGEVNNKSSNFKIIRRRIAWLVGKWIGIKVSKESRTEVYKLLLNLMVPEEDLVVRITAVTNLRSCIDDWDFEPEKFIPYLEPSIESITKMLDSVEEFDSRMRVLNTMAMIVERMEKQIIPFAQRVMDLLPPLWFGSQDENLFKSSILLTVTKLVGALGEASTNMHSFVVPLVQHSTDLSHPAHVYLLDDGLDLWHIAVQNSTQCSQELYSIFPNVINLLEYGSESLRKVLKIVESYLLLAPDMILQNFSTSLMDAFTRLLGDLKPEACRVVTHVIETMIQLNRMSLCGDAMISSGLLWKLMTAILENKEYAYVLVNYLCTFARVALFDPELFVKFVKMAGERCNPPQPDLLGVFLDHWIDKFDNMGHPKQRKLNALALITLAAFDIPEVNQRFPQLVGIWTDVLTEVKESGDGDSSIYWEENTEYEDDVEGNPESNRRRELLQHDPVYSTNLIQYTQMKLKESENAHGGPQLFQQQVLSHVDPLLVEELQRLLS</sequence>
<protein>
    <recommendedName>
        <fullName evidence="5">Importin N-terminal domain-containing protein</fullName>
    </recommendedName>
</protein>
<dbReference type="PANTHER" id="PTHR10997">
    <property type="entry name" value="IMPORTIN-7, 8, 11"/>
    <property type="match status" value="1"/>
</dbReference>
<evidence type="ECO:0000256" key="2">
    <source>
        <dbReference type="ARBA" id="ARBA00007991"/>
    </source>
</evidence>
<keyword evidence="7" id="KW-1185">Reference proteome</keyword>
<dbReference type="InterPro" id="IPR016024">
    <property type="entry name" value="ARM-type_fold"/>
</dbReference>
<dbReference type="InterPro" id="IPR011989">
    <property type="entry name" value="ARM-like"/>
</dbReference>
<accession>A0ABR2X1D1</accession>